<feature type="compositionally biased region" description="Basic and acidic residues" evidence="3">
    <location>
        <begin position="2847"/>
        <end position="2856"/>
    </location>
</feature>
<feature type="compositionally biased region" description="Basic and acidic residues" evidence="3">
    <location>
        <begin position="1104"/>
        <end position="1115"/>
    </location>
</feature>
<feature type="region of interest" description="Disordered" evidence="3">
    <location>
        <begin position="1765"/>
        <end position="1852"/>
    </location>
</feature>
<feature type="region of interest" description="Disordered" evidence="3">
    <location>
        <begin position="299"/>
        <end position="321"/>
    </location>
</feature>
<evidence type="ECO:0000313" key="4">
    <source>
        <dbReference type="EMBL" id="GAQ79049.1"/>
    </source>
</evidence>
<organism evidence="4 5">
    <name type="scientific">Klebsormidium nitens</name>
    <name type="common">Green alga</name>
    <name type="synonym">Ulothrix nitens</name>
    <dbReference type="NCBI Taxonomy" id="105231"/>
    <lineage>
        <taxon>Eukaryota</taxon>
        <taxon>Viridiplantae</taxon>
        <taxon>Streptophyta</taxon>
        <taxon>Klebsormidiophyceae</taxon>
        <taxon>Klebsormidiales</taxon>
        <taxon>Klebsormidiaceae</taxon>
        <taxon>Klebsormidium</taxon>
    </lineage>
</organism>
<evidence type="ECO:0000256" key="2">
    <source>
        <dbReference type="SAM" id="Coils"/>
    </source>
</evidence>
<feature type="region of interest" description="Disordered" evidence="3">
    <location>
        <begin position="3203"/>
        <end position="3267"/>
    </location>
</feature>
<feature type="region of interest" description="Disordered" evidence="3">
    <location>
        <begin position="224"/>
        <end position="258"/>
    </location>
</feature>
<feature type="compositionally biased region" description="Basic and acidic residues" evidence="3">
    <location>
        <begin position="3442"/>
        <end position="3451"/>
    </location>
</feature>
<dbReference type="PANTHER" id="PTHR15073:SF1">
    <property type="entry name" value="RETICULOCYTE-BINDING PROTEIN HOMOLOG 2A"/>
    <property type="match status" value="1"/>
</dbReference>
<feature type="compositionally biased region" description="Basic and acidic residues" evidence="3">
    <location>
        <begin position="1830"/>
        <end position="1848"/>
    </location>
</feature>
<feature type="region of interest" description="Disordered" evidence="3">
    <location>
        <begin position="3586"/>
        <end position="3638"/>
    </location>
</feature>
<feature type="compositionally biased region" description="Basic and acidic residues" evidence="3">
    <location>
        <begin position="1765"/>
        <end position="1782"/>
    </location>
</feature>
<feature type="region of interest" description="Disordered" evidence="3">
    <location>
        <begin position="1455"/>
        <end position="1499"/>
    </location>
</feature>
<feature type="region of interest" description="Disordered" evidence="3">
    <location>
        <begin position="2809"/>
        <end position="2897"/>
    </location>
</feature>
<dbReference type="EMBL" id="DF236972">
    <property type="protein sequence ID" value="GAQ79049.1"/>
    <property type="molecule type" value="Genomic_DNA"/>
</dbReference>
<feature type="compositionally biased region" description="Polar residues" evidence="3">
    <location>
        <begin position="58"/>
        <end position="72"/>
    </location>
</feature>
<evidence type="ECO:0000256" key="1">
    <source>
        <dbReference type="ARBA" id="ARBA00023054"/>
    </source>
</evidence>
<feature type="compositionally biased region" description="Acidic residues" evidence="3">
    <location>
        <begin position="1945"/>
        <end position="1958"/>
    </location>
</feature>
<feature type="compositionally biased region" description="Low complexity" evidence="3">
    <location>
        <begin position="3011"/>
        <end position="3024"/>
    </location>
</feature>
<feature type="compositionally biased region" description="Low complexity" evidence="3">
    <location>
        <begin position="1961"/>
        <end position="1974"/>
    </location>
</feature>
<feature type="compositionally biased region" description="Acidic residues" evidence="3">
    <location>
        <begin position="2018"/>
        <end position="2031"/>
    </location>
</feature>
<feature type="region of interest" description="Disordered" evidence="3">
    <location>
        <begin position="411"/>
        <end position="540"/>
    </location>
</feature>
<feature type="compositionally biased region" description="Basic and acidic residues" evidence="3">
    <location>
        <begin position="896"/>
        <end position="924"/>
    </location>
</feature>
<feature type="compositionally biased region" description="Low complexity" evidence="3">
    <location>
        <begin position="181"/>
        <end position="191"/>
    </location>
</feature>
<evidence type="ECO:0000313" key="5">
    <source>
        <dbReference type="Proteomes" id="UP000054558"/>
    </source>
</evidence>
<feature type="region of interest" description="Disordered" evidence="3">
    <location>
        <begin position="773"/>
        <end position="877"/>
    </location>
</feature>
<feature type="region of interest" description="Disordered" evidence="3">
    <location>
        <begin position="3659"/>
        <end position="3771"/>
    </location>
</feature>
<feature type="region of interest" description="Disordered" evidence="3">
    <location>
        <begin position="1290"/>
        <end position="1417"/>
    </location>
</feature>
<feature type="coiled-coil region" evidence="2">
    <location>
        <begin position="3092"/>
        <end position="3121"/>
    </location>
</feature>
<feature type="region of interest" description="Disordered" evidence="3">
    <location>
        <begin position="2336"/>
        <end position="2386"/>
    </location>
</feature>
<feature type="coiled-coil region" evidence="2">
    <location>
        <begin position="2748"/>
        <end position="2775"/>
    </location>
</feature>
<dbReference type="OMA" id="YLSSAWQ"/>
<dbReference type="InterPro" id="IPR051483">
    <property type="entry name" value="MAP7_domain-containing"/>
</dbReference>
<feature type="compositionally biased region" description="Low complexity" evidence="3">
    <location>
        <begin position="1925"/>
        <end position="1938"/>
    </location>
</feature>
<feature type="region of interest" description="Disordered" evidence="3">
    <location>
        <begin position="891"/>
        <end position="961"/>
    </location>
</feature>
<feature type="compositionally biased region" description="Basic and acidic residues" evidence="3">
    <location>
        <begin position="1355"/>
        <end position="1367"/>
    </location>
</feature>
<feature type="compositionally biased region" description="Basic and acidic residues" evidence="3">
    <location>
        <begin position="3483"/>
        <end position="3493"/>
    </location>
</feature>
<keyword evidence="5" id="KW-1185">Reference proteome</keyword>
<feature type="region of interest" description="Disordered" evidence="3">
    <location>
        <begin position="3362"/>
        <end position="3392"/>
    </location>
</feature>
<feature type="compositionally biased region" description="Polar residues" evidence="3">
    <location>
        <begin position="3177"/>
        <end position="3188"/>
    </location>
</feature>
<sequence>MEGNKRGETFRPVSARAGSRNNSRQGPKQTSETAPIVGRRITNPTVSWNLGALTARVTQPVSESAGEQQAVSDQRRESAGLLGAERTEEVPLELGAERISALVEGNREALYQQRLLELRQKALDIMNGNRASELPPSTAQRSEPELGNGQHIVAPPEANGMRIPRAEAVLTTAKVQETAGKKPVQKSPPQKKQIKANVRPLSSLLKESQDRLANIHRLLDAATEESLFAPQRPQTESAEKWDAGEEAAQSRGPGTPAGGSIPFVIQPAGPPPDYVSPELVHIIQANAPDHLDLVDPTTTRKAKRDSNGTYENGAHRTAPKSQQFAQARQANSPVRVGAVLSNDGKRRRAVDAAGDQELRFVSGRSERAAKVEALLVKIQERNSKIAVQKAATEEGRAANQGLLRQYGGSLQNAGADQNRVGNRSPDRGPGGYGDIRGDEGMSGGRASVVGRSRSAPHQRPVSRGATPRKGRRSSDDSELGGRIATDGAAAVADERAAGQKQTKPRVSTEEASGLPGERKAAWAEKASGKLKPKRKFAGTRARPAGVNIPDILNLQGPGTVSGGVEVGEKASGAVLSTGVSTSVRLTEFGQSVTSPTLSGWSQDEVGVEHTWLYSANSHGLAVNKGDAHGIAEQGLVGAEAGPAGRSVFNNAGPKQGLASLAQAATEGPVLAGVGERPAFYPGELRRGGVEQGLEEGGQLASPLVQTFALGRGLPTQVPNELDNSNWGGAESAKTAPLVGVLVNGGIPSVLGPANAGTTVGIALAGIQEKAREQVRSALAKRPQSAPSVKRPSQNSKPQSVPQPHPIFGARSHPFLRAPPSKGPFTPPSQLSVNRPPGERRKSTGGADLAGAKRPLSAQSRLGGEEAQELGTRKSRLSGERLDEVRAFMIAQQKARKTQEAREREMRRAAEEERSKQLKALEQHYPKVSPKPSPPKTRPDWNTSVTPPEHTPPPQQNDHPETDSVLAEQGTVLGEDPENIATRISAKTSVPRPGIAPHNSVLNAASKPGLSILPGSAPGFAAGFTGVSTVVRRAGTRVQPLPSKTALKVSTAESVEATLKSWVGGHAVKRPPSEATKPLISPARSPVTRAKPPANPSGVQAVRSPVRDSRPVRNADRVPNSETVRKPQLVRTSETVQSPENVRFLESSQHLEPVRKLADLSGAPVHLLSFATLANLETPMTSAWSEGLALISAGVGEGAELAGDDIVEPEKSVGGIGLGANIGTPERLAPRAESLGAVPETVLQTGWLDPGFAANPSASAEEIGDRRRPSLTVDITGAVADAVGVALSGRATMSGRKRGEAVEEERPRSPIPDAKARLAMMKEYGRQQRQRRAALDAVRRKKEHERKLAAQALRRKQAERARQAEAARKPRSSGTRPESGVRRSSRPSVSSFIAAKRKKEASERSVRSSERALKASEGAPIASDSAHVMSDDFVMEGGGGTHTAINWTGYGMERMSVKSPPLRGQRPANWPDGRRSVRTQAPVPAHPEVSEEGPFSDGNRGGTRHVITEGIPVHADVSEANPAAPQGRPGTAPSRIAGTFVRTLGAVRTERSERQGELLSPWSVPSIEESLLFDGTYEEVPRGRSGRALSATKMLQSDGPVVMTWQRPEPRQGGWVGGSESEIAESDVRTGVEKFLAAKPRVKRNGKPVRGLVKKVSVPKEASFASDFDADTESLTPDSVVDAASEPDRLRRRLARKRRGAKWPHGEGWEREVLAKAETDRRLDVLKEMAARIAKRLEALAFSGGEGSRAELAPEIEAIVGQAEKLLRGVDSRGRNGDDDPPGKAKRPKKKRKGHKRGVSESRALGGLGSPLASKRLSASPEKTGARSRRKSIEAAAEKGPRTGARSRDAAPAVADVTVTSLAAASERAFSDDASLFSPVGGSENALSVGVNSDRALRHSPNVQTARGFSHPFPEIARTQEAMVTEQASEQEGSESSAADDYVTSDGDEGDDVIADLDAEIQQLLQQRRLAPAARVGTDSESPTGAAEPAVFRNGAGKPSAEQRWASLVGTGERSASEGSEEEMEEESSEGEEGGRVAPLADVSKGPRGLVQPTDVSRGAQGLLSDLYSDSEEDDKSDTGPSKSADGLTSHTRGASVGQIRVSKKPAGQVPDADVSRGSADVSTEQKKVTVKQLLEASGDALLEEAVPVKIPPLTERIPAETKGDRLSIVHLYEKQLRERMERQQRQLAELERKRKEDERKRKEDERKEREDAERNERAEREERAERDEKAKVAEDEWEMPEREKESIEAATERKEETRREEERKQSEQERNEKMRKKDQERRLEEAQKIEEEERNEVERRRKSAEELRESVRQPAVEAPTDEVASKALQHLVSSTGVSNAVADAPPKSVPPSESRPEGISAKLVEPTAKTVKASSQGPGRGLPVPIKVTRTASPIQARGEKKTMRQKETAVASADEGHVAKLDLPEFFPGAKGVLDTGRKELLPRATHVVAAERRMSPEMLEQMLQTEVARLEETGAIEHEIASLEHARGIALAHQETVSVARLLEEERNAQERNERADRMYREQQEKLKETVERLTREVAADVRKESLEQIRTVADVFAREVRKGAAQQHPAVINQSGQPFRSESRLADTEGGARLAPTDHSPEDDALHQLRFYSSDESESESEESTRGKDGVTSDMGGAVPEETGSIVQSQSYSRAFEQIESDIGVSERVSEPASGGVDATIGERIVEGFSENMSESVRGSAGQGVSQKISERVSERVSEAVGKAEDDISERIGSRVSERVSGGVEEEAESRLRNEESTLAELVEEKGLVETEVDLQWKDLKVVDDNALADGAFVEEEVLDELEVAEEGPVEEDVGWGQAGEQEVGSQDGEERGLENVGMVETEETIKEERQHYSDSFGESVGAQMPSSGGSPEDLTREQIAPGESESRGTDERETAAQMLRDAAEKLRTAEEALFEKKRTLEERTRGEIAALGRSADRKAAVRQQKLMRLRLDADLADVDRALASMRAEFVRQRLAWEQGSDASAVRRFGESNDPDGVTSRAVEEEGAAAGADVSAVVSSAIPESETRNTAGESVGEEVDTEVGSQSAAQCGSGSGVSEEIESGPAEENGLDLREAVEISATAFSSIAVRRIEIELERARAEAAALQKEKREREIQDEIQWLNDAVTKKRAAIMAASAPPTPAAQIPKPWAPLAEARPLPPLEPLHVSGKPLEPSQSASAAHSEPTSVAYSDSFLGAESAGIGSSRRESDVPSEALSVGDQDRQQLSSGVAEKDDSVRYSDTFDQAGESEPVASVATESGDGTNARWDEEVTSAMQRSVTSANRHATVGKDLTDGRNAVPEDDVRGAGRDVTGRVLDSTGLRQEASWGQVIDMHGTEVLGKEVIREITGEVSKNLTGEVTGEEELLEELPEEWSGESTGVARGEAERDQAVESASLEVLNRAFDASQISAGEQFQGAGFGAEAGPENPERVQAGVARPAESREVRRLSEAVGSEPDEYSDSFASEADAEDDVSSAPMHDTWPDDFAREGGEEADGSGRALAGLEDAKGLEGLTKGLGRFAEGLGDEVGAWETEESPGPTASASMFATLKRTRGNVLGTAGKDDFAEVETEITGVEGLEEVDEELEFDEDGFVSGREGEDGAEKGSAAVGGTDRTSMRKGEESASAETGDDMGRLRGVGKERLVKAADAVLKDLVAAEVEDATASPPVSPTRRIRTRLLNPQTLRDGEGAGTSPPSPRSPGSPSRPVFDSEARWINPQNLSPRNSPRSSPPLHVPLGIGPLGPFEQDASAAAASHSPHSPDSPTRQSLRASFEAAQNPETLVGMSRLSAKDFAELSRESPLPEELEEGFEDLEPNPLAVEGDAAYVEDYVSEVLRVSGFLEPGAAAWYRPNQPLGLDVFVRLEKMRPDVHDFQHIFNKLIFDAVGEALLKELTPYKPREPLERAPKPLKPPPDAAALLAAVRTRTLAIFKRRAPVGPLKEEALRLMMKEQPWVGFPEEELEVGCEVADLMVNDMVDEVVELLLRAQRGRQSKRQALMKAGGRSSLGITL</sequence>
<evidence type="ECO:0000256" key="3">
    <source>
        <dbReference type="SAM" id="MobiDB-lite"/>
    </source>
</evidence>
<feature type="region of interest" description="Disordered" evidence="3">
    <location>
        <begin position="3420"/>
        <end position="3506"/>
    </location>
</feature>
<dbReference type="Proteomes" id="UP000054558">
    <property type="component" value="Unassembled WGS sequence"/>
</dbReference>
<feature type="compositionally biased region" description="Polar residues" evidence="3">
    <location>
        <begin position="784"/>
        <end position="801"/>
    </location>
</feature>
<name>A0A1Y1HPB6_KLENI</name>
<gene>
    <name evidence="4" type="ORF">KFL_000230280</name>
</gene>
<feature type="region of interest" description="Disordered" evidence="3">
    <location>
        <begin position="2989"/>
        <end position="3071"/>
    </location>
</feature>
<feature type="region of interest" description="Disordered" evidence="3">
    <location>
        <begin position="58"/>
        <end position="81"/>
    </location>
</feature>
<protein>
    <submittedName>
        <fullName evidence="4">Uncharacterized protein</fullName>
    </submittedName>
</protein>
<proteinExistence type="predicted"/>
<feature type="compositionally biased region" description="Low complexity" evidence="3">
    <location>
        <begin position="3749"/>
        <end position="3765"/>
    </location>
</feature>
<feature type="region of interest" description="Disordered" evidence="3">
    <location>
        <begin position="3157"/>
        <end position="3188"/>
    </location>
</feature>
<keyword evidence="1 2" id="KW-0175">Coiled coil</keyword>
<feature type="compositionally biased region" description="Low complexity" evidence="3">
    <location>
        <begin position="3046"/>
        <end position="3061"/>
    </location>
</feature>
<feature type="compositionally biased region" description="Polar residues" evidence="3">
    <location>
        <begin position="19"/>
        <end position="33"/>
    </location>
</feature>
<dbReference type="OrthoDB" id="540727at2759"/>
<feature type="compositionally biased region" description="Basic and acidic residues" evidence="3">
    <location>
        <begin position="1296"/>
        <end position="1307"/>
    </location>
</feature>
<dbReference type="PANTHER" id="PTHR15073">
    <property type="entry name" value="MICROTUBULE-ASSOCIATED PROTEIN"/>
    <property type="match status" value="1"/>
</dbReference>
<feature type="region of interest" description="Disordered" evidence="3">
    <location>
        <begin position="3293"/>
        <end position="3312"/>
    </location>
</feature>
<feature type="compositionally biased region" description="Polar residues" evidence="3">
    <location>
        <begin position="411"/>
        <end position="421"/>
    </location>
</feature>
<feature type="compositionally biased region" description="Basic residues" evidence="3">
    <location>
        <begin position="528"/>
        <end position="537"/>
    </location>
</feature>
<reference evidence="4 5" key="1">
    <citation type="journal article" date="2014" name="Nat. Commun.">
        <title>Klebsormidium flaccidum genome reveals primary factors for plant terrestrial adaptation.</title>
        <authorList>
            <person name="Hori K."/>
            <person name="Maruyama F."/>
            <person name="Fujisawa T."/>
            <person name="Togashi T."/>
            <person name="Yamamoto N."/>
            <person name="Seo M."/>
            <person name="Sato S."/>
            <person name="Yamada T."/>
            <person name="Mori H."/>
            <person name="Tajima N."/>
            <person name="Moriyama T."/>
            <person name="Ikeuchi M."/>
            <person name="Watanabe M."/>
            <person name="Wada H."/>
            <person name="Kobayashi K."/>
            <person name="Saito M."/>
            <person name="Masuda T."/>
            <person name="Sasaki-Sekimoto Y."/>
            <person name="Mashiguchi K."/>
            <person name="Awai K."/>
            <person name="Shimojima M."/>
            <person name="Masuda S."/>
            <person name="Iwai M."/>
            <person name="Nobusawa T."/>
            <person name="Narise T."/>
            <person name="Kondo S."/>
            <person name="Saito H."/>
            <person name="Sato R."/>
            <person name="Murakawa M."/>
            <person name="Ihara Y."/>
            <person name="Oshima-Yamada Y."/>
            <person name="Ohtaka K."/>
            <person name="Satoh M."/>
            <person name="Sonobe K."/>
            <person name="Ishii M."/>
            <person name="Ohtani R."/>
            <person name="Kanamori-Sato M."/>
            <person name="Honoki R."/>
            <person name="Miyazaki D."/>
            <person name="Mochizuki H."/>
            <person name="Umetsu J."/>
            <person name="Higashi K."/>
            <person name="Shibata D."/>
            <person name="Kamiya Y."/>
            <person name="Sato N."/>
            <person name="Nakamura Y."/>
            <person name="Tabata S."/>
            <person name="Ida S."/>
            <person name="Kurokawa K."/>
            <person name="Ohta H."/>
        </authorList>
    </citation>
    <scope>NUCLEOTIDE SEQUENCE [LARGE SCALE GENOMIC DNA]</scope>
    <source>
        <strain evidence="4 5">NIES-2285</strain>
    </source>
</reference>
<accession>A0A1Y1HPB6</accession>
<feature type="compositionally biased region" description="Polar residues" evidence="3">
    <location>
        <begin position="2078"/>
        <end position="2092"/>
    </location>
</feature>
<feature type="region of interest" description="Disordered" evidence="3">
    <location>
        <begin position="2180"/>
        <end position="2322"/>
    </location>
</feature>
<feature type="region of interest" description="Disordered" evidence="3">
    <location>
        <begin position="177"/>
        <end position="202"/>
    </location>
</feature>
<feature type="compositionally biased region" description="Acidic residues" evidence="3">
    <location>
        <begin position="3363"/>
        <end position="3377"/>
    </location>
</feature>
<feature type="region of interest" description="Disordered" evidence="3">
    <location>
        <begin position="1066"/>
        <end position="1125"/>
    </location>
</feature>
<feature type="compositionally biased region" description="Basic and acidic residues" evidence="3">
    <location>
        <begin position="2888"/>
        <end position="2897"/>
    </location>
</feature>
<feature type="region of interest" description="Disordered" evidence="3">
    <location>
        <begin position="1"/>
        <end position="40"/>
    </location>
</feature>
<feature type="region of interest" description="Disordered" evidence="3">
    <location>
        <begin position="1917"/>
        <end position="2127"/>
    </location>
</feature>
<feature type="compositionally biased region" description="Basic and acidic residues" evidence="3">
    <location>
        <begin position="1399"/>
        <end position="1413"/>
    </location>
</feature>
<feature type="coiled-coil region" evidence="2">
    <location>
        <begin position="2501"/>
        <end position="2546"/>
    </location>
</feature>
<feature type="region of interest" description="Disordered" evidence="3">
    <location>
        <begin position="2566"/>
        <end position="2653"/>
    </location>
</feature>
<feature type="compositionally biased region" description="Basic residues" evidence="3">
    <location>
        <begin position="1783"/>
        <end position="1796"/>
    </location>
</feature>
<feature type="compositionally biased region" description="Basic and acidic residues" evidence="3">
    <location>
        <begin position="2180"/>
        <end position="2311"/>
    </location>
</feature>